<accession>A9DJI7</accession>
<dbReference type="PANTHER" id="PTHR31252:SF11">
    <property type="entry name" value="DUF4419 DOMAIN-CONTAINING PROTEIN"/>
    <property type="match status" value="1"/>
</dbReference>
<dbReference type="eggNOG" id="ENOG502ZS2M">
    <property type="taxonomic scope" value="Bacteria"/>
</dbReference>
<gene>
    <name evidence="1" type="ORF">KAOT1_12872</name>
</gene>
<dbReference type="HOGENOM" id="CLU_033534_0_0_10"/>
<evidence type="ECO:0000313" key="1">
    <source>
        <dbReference type="EMBL" id="EDP98110.1"/>
    </source>
</evidence>
<dbReference type="Proteomes" id="UP000002945">
    <property type="component" value="Unassembled WGS sequence"/>
</dbReference>
<dbReference type="InterPro" id="IPR025533">
    <property type="entry name" value="DUF4419"/>
</dbReference>
<reference evidence="1 2" key="1">
    <citation type="journal article" date="2011" name="J. Bacteriol.">
        <title>Genome sequence of the algicidal bacterium Kordia algicida OT-1.</title>
        <authorList>
            <person name="Lee H.S."/>
            <person name="Kang S.G."/>
            <person name="Kwon K.K."/>
            <person name="Lee J.H."/>
            <person name="Kim S.J."/>
        </authorList>
    </citation>
    <scope>NUCLEOTIDE SEQUENCE [LARGE SCALE GENOMIC DNA]</scope>
    <source>
        <strain evidence="1 2">OT-1</strain>
    </source>
</reference>
<proteinExistence type="predicted"/>
<protein>
    <submittedName>
        <fullName evidence="1">Uncharacterized protein</fullName>
    </submittedName>
</protein>
<organism evidence="1 2">
    <name type="scientific">Kordia algicida OT-1</name>
    <dbReference type="NCBI Taxonomy" id="391587"/>
    <lineage>
        <taxon>Bacteria</taxon>
        <taxon>Pseudomonadati</taxon>
        <taxon>Bacteroidota</taxon>
        <taxon>Flavobacteriia</taxon>
        <taxon>Flavobacteriales</taxon>
        <taxon>Flavobacteriaceae</taxon>
        <taxon>Kordia</taxon>
    </lineage>
</organism>
<dbReference type="RefSeq" id="WP_007095123.1">
    <property type="nucleotide sequence ID" value="NZ_CP142125.1"/>
</dbReference>
<dbReference type="PANTHER" id="PTHR31252">
    <property type="entry name" value="DUF4419 DOMAIN-CONTAINING PROTEIN"/>
    <property type="match status" value="1"/>
</dbReference>
<sequence>MITTKTKDSITFHIETLERPDDLVDEKAFSEIAQTFSSKIEYLPNPDEKLIAGGSHAFLYGLYLAYSQHRPFTLSPDMIWLLVLQGISNHVNFSYQAKENLFPQLTNKQTITIESNNIFLGDPESPWHETTAQFTNQIEKIVGSEIIADLRADFSTTTLASKVVSEITIMDAFKSYFDYDIAVCVCGIPELKLEGSATDWNRMLDKLEILKKYDMEWWYEDLKPIITKIKDTAEEIIDNEFWMHIFKVHTTEEYGNPKSVDGWITKFFPFDNIGYRIDLRKIKGYGIDDLFEKLPKQIVTVNFRHLLYDLQGNLLEETAMEYLGGFVGISQHHETQFLKPEINWIIGHQTKETITDKKEIDKNRLPSKAFHNIKMIPEEVFDVNEWEYLHLGFTNKVVISERAKELKFEHLTISGEINSETIRRLESYFDWTKKFITVNDKRLGEDRFSSEEYQEYIQQIKQKYVPKTGKSNYVQGEMMRTVEKLEEEAIQHQNKNYTKICHGRLASFLDKYLYDEDVFIEIHLTEILLTLERFKNKNRSLKEIQDHGYSLAYEYKYIKERIVEWHLHYGPTKLEEDPKLCL</sequence>
<name>A9DJI7_9FLAO</name>
<keyword evidence="2" id="KW-1185">Reference proteome</keyword>
<dbReference type="OrthoDB" id="9806766at2"/>
<evidence type="ECO:0000313" key="2">
    <source>
        <dbReference type="Proteomes" id="UP000002945"/>
    </source>
</evidence>
<dbReference type="EMBL" id="ABIB01000001">
    <property type="protein sequence ID" value="EDP98110.1"/>
    <property type="molecule type" value="Genomic_DNA"/>
</dbReference>
<comment type="caution">
    <text evidence="1">The sequence shown here is derived from an EMBL/GenBank/DDBJ whole genome shotgun (WGS) entry which is preliminary data.</text>
</comment>
<dbReference type="AlphaFoldDB" id="A9DJI7"/>
<dbReference type="STRING" id="391587.KAOT1_12872"/>
<dbReference type="Pfam" id="PF14388">
    <property type="entry name" value="DUF4419"/>
    <property type="match status" value="1"/>
</dbReference>